<feature type="compositionally biased region" description="Polar residues" evidence="1">
    <location>
        <begin position="231"/>
        <end position="247"/>
    </location>
</feature>
<proteinExistence type="predicted"/>
<feature type="transmembrane region" description="Helical" evidence="2">
    <location>
        <begin position="12"/>
        <end position="30"/>
    </location>
</feature>
<feature type="transmembrane region" description="Helical" evidence="2">
    <location>
        <begin position="50"/>
        <end position="81"/>
    </location>
</feature>
<organism evidence="3">
    <name type="scientific">viral metagenome</name>
    <dbReference type="NCBI Taxonomy" id="1070528"/>
    <lineage>
        <taxon>unclassified sequences</taxon>
        <taxon>metagenomes</taxon>
        <taxon>organismal metagenomes</taxon>
    </lineage>
</organism>
<feature type="transmembrane region" description="Helical" evidence="2">
    <location>
        <begin position="172"/>
        <end position="192"/>
    </location>
</feature>
<evidence type="ECO:0000313" key="3">
    <source>
        <dbReference type="EMBL" id="QHT27427.1"/>
    </source>
</evidence>
<feature type="compositionally biased region" description="Basic residues" evidence="1">
    <location>
        <begin position="249"/>
        <end position="266"/>
    </location>
</feature>
<protein>
    <submittedName>
        <fullName evidence="3">Uncharacterized protein</fullName>
    </submittedName>
</protein>
<reference evidence="3" key="1">
    <citation type="journal article" date="2020" name="Nature">
        <title>Giant virus diversity and host interactions through global metagenomics.</title>
        <authorList>
            <person name="Schulz F."/>
            <person name="Roux S."/>
            <person name="Paez-Espino D."/>
            <person name="Jungbluth S."/>
            <person name="Walsh D.A."/>
            <person name="Denef V.J."/>
            <person name="McMahon K.D."/>
            <person name="Konstantinidis K.T."/>
            <person name="Eloe-Fadrosh E.A."/>
            <person name="Kyrpides N.C."/>
            <person name="Woyke T."/>
        </authorList>
    </citation>
    <scope>NUCLEOTIDE SEQUENCE</scope>
    <source>
        <strain evidence="3">GVMAG-M-3300023179-33</strain>
    </source>
</reference>
<keyword evidence="2" id="KW-0812">Transmembrane</keyword>
<feature type="transmembrane region" description="Helical" evidence="2">
    <location>
        <begin position="204"/>
        <end position="221"/>
    </location>
</feature>
<accession>A0A6C0EDZ1</accession>
<evidence type="ECO:0000256" key="2">
    <source>
        <dbReference type="SAM" id="Phobius"/>
    </source>
</evidence>
<keyword evidence="2" id="KW-1133">Transmembrane helix</keyword>
<evidence type="ECO:0000256" key="1">
    <source>
        <dbReference type="SAM" id="MobiDB-lite"/>
    </source>
</evidence>
<feature type="region of interest" description="Disordered" evidence="1">
    <location>
        <begin position="229"/>
        <end position="279"/>
    </location>
</feature>
<feature type="transmembrane region" description="Helical" evidence="2">
    <location>
        <begin position="142"/>
        <end position="160"/>
    </location>
</feature>
<sequence>MIINIPYQDNKKIYMVFALSFLFGCLIKTYDEIVDNKLTCSVYVTENIKIFMIGIITILFLYENSFIIPFLFGLCYNLYLGDLILIKFNNTPIEETAINDPYWNNSIIYASVLGLFIFFYNYKQYFFTFRSFWTFLLSKNKYIISAIYIAFTFFSYLWESYYFNEENSTKKYYWRIIFVIYSIVTCVLFVVYKDFFVLGLPMLKLWHIGYLSVWFVFKFFIRKKEHVTKQPYRNPNPNPESKLQNTPSKGKHKKQKEQKKDKKSKNHNLEKISEQIIKT</sequence>
<keyword evidence="2" id="KW-0472">Membrane</keyword>
<dbReference type="AlphaFoldDB" id="A0A6C0EDZ1"/>
<name>A0A6C0EDZ1_9ZZZZ</name>
<feature type="transmembrane region" description="Helical" evidence="2">
    <location>
        <begin position="102"/>
        <end position="122"/>
    </location>
</feature>
<dbReference type="EMBL" id="MN739822">
    <property type="protein sequence ID" value="QHT27427.1"/>
    <property type="molecule type" value="Genomic_DNA"/>
</dbReference>